<reference evidence="1" key="1">
    <citation type="submission" date="2018-05" db="EMBL/GenBank/DDBJ databases">
        <authorList>
            <person name="Lanie J.A."/>
            <person name="Ng W.-L."/>
            <person name="Kazmierczak K.M."/>
            <person name="Andrzejewski T.M."/>
            <person name="Davidsen T.M."/>
            <person name="Wayne K.J."/>
            <person name="Tettelin H."/>
            <person name="Glass J.I."/>
            <person name="Rusch D."/>
            <person name="Podicherti R."/>
            <person name="Tsui H.-C.T."/>
            <person name="Winkler M.E."/>
        </authorList>
    </citation>
    <scope>NUCLEOTIDE SEQUENCE</scope>
</reference>
<dbReference type="EMBL" id="UINC01140781">
    <property type="protein sequence ID" value="SVD28128.1"/>
    <property type="molecule type" value="Genomic_DNA"/>
</dbReference>
<proteinExistence type="predicted"/>
<gene>
    <name evidence="1" type="ORF">METZ01_LOCUS380982</name>
</gene>
<evidence type="ECO:0000313" key="1">
    <source>
        <dbReference type="EMBL" id="SVD28128.1"/>
    </source>
</evidence>
<dbReference type="AlphaFoldDB" id="A0A382U372"/>
<name>A0A382U372_9ZZZZ</name>
<sequence length="30" mass="3589">MTDSPYRALDHAHDMEAIQRIWIECGWIDD</sequence>
<accession>A0A382U372</accession>
<protein>
    <submittedName>
        <fullName evidence="1">Uncharacterized protein</fullName>
    </submittedName>
</protein>
<organism evidence="1">
    <name type="scientific">marine metagenome</name>
    <dbReference type="NCBI Taxonomy" id="408172"/>
    <lineage>
        <taxon>unclassified sequences</taxon>
        <taxon>metagenomes</taxon>
        <taxon>ecological metagenomes</taxon>
    </lineage>
</organism>
<feature type="non-terminal residue" evidence="1">
    <location>
        <position position="30"/>
    </location>
</feature>